<feature type="domain" description="C2H2-type" evidence="3">
    <location>
        <begin position="1308"/>
        <end position="1331"/>
    </location>
</feature>
<dbReference type="PANTHER" id="PTHR12451:SF0">
    <property type="entry name" value="ZINC FINGER PROTEIN CASTOR HOMOLOG 1"/>
    <property type="match status" value="1"/>
</dbReference>
<dbReference type="InterPro" id="IPR040373">
    <property type="entry name" value="CASZ1"/>
</dbReference>
<feature type="compositionally biased region" description="Basic and acidic residues" evidence="2">
    <location>
        <begin position="126"/>
        <end position="141"/>
    </location>
</feature>
<feature type="region of interest" description="Disordered" evidence="2">
    <location>
        <begin position="274"/>
        <end position="384"/>
    </location>
</feature>
<feature type="region of interest" description="Disordered" evidence="2">
    <location>
        <begin position="746"/>
        <end position="784"/>
    </location>
</feature>
<dbReference type="GO" id="GO:0045944">
    <property type="term" value="P:positive regulation of transcription by RNA polymerase II"/>
    <property type="evidence" value="ECO:0007669"/>
    <property type="project" value="TreeGrafter"/>
</dbReference>
<feature type="compositionally biased region" description="Low complexity" evidence="2">
    <location>
        <begin position="758"/>
        <end position="771"/>
    </location>
</feature>
<feature type="domain" description="C2H2-type" evidence="3">
    <location>
        <begin position="1581"/>
        <end position="1610"/>
    </location>
</feature>
<evidence type="ECO:0000259" key="3">
    <source>
        <dbReference type="PROSITE" id="PS50157"/>
    </source>
</evidence>
<dbReference type="PANTHER" id="PTHR12451">
    <property type="entry name" value="TRANSCRIPTION FACTOR CASTOR PROTEIN MING -RELATED"/>
    <property type="match status" value="1"/>
</dbReference>
<feature type="compositionally biased region" description="Basic and acidic residues" evidence="2">
    <location>
        <begin position="1424"/>
        <end position="1436"/>
    </location>
</feature>
<gene>
    <name evidence="4" type="ORF">E2986_12081</name>
</gene>
<protein>
    <recommendedName>
        <fullName evidence="3">C2H2-type domain-containing protein</fullName>
    </recommendedName>
</protein>
<feature type="domain" description="C2H2-type" evidence="3">
    <location>
        <begin position="585"/>
        <end position="614"/>
    </location>
</feature>
<keyword evidence="1" id="KW-0479">Metal-binding</keyword>
<feature type="compositionally biased region" description="Basic residues" evidence="2">
    <location>
        <begin position="352"/>
        <end position="361"/>
    </location>
</feature>
<feature type="domain" description="C2H2-type" evidence="3">
    <location>
        <begin position="1114"/>
        <end position="1143"/>
    </location>
</feature>
<sequence length="1727" mass="195459">MSTAKWTNDCEVRNKKELMIEDDDDLRYSVSDLDDRLSSTRTPFVSEMLSDSVYNYATTRRGTADQDSDSQYEGQAQLQITSIQKPRNKRKNFKPISSRMVEVSDESEKDDEELEALEESSSEILEYERKTMLLPAEDRSKQRLNNNEVSPMDLSVATRPPSSEADDDSGDSLRHKFILEQLRSQKLYSPGTEARSPNSESSEKSGSGVLDTESGRLDDTPFEDDRAQDGDGETECEERKPFEGMREYAETTMQELLAIYGLAGGELAKSVSRQLPPTFLNPPTGHQPHGKVKVKEEKDASSMAPGSPPTPPHTPQSPPRHNPPPSNLSQSCQTSNANSPNLQQQQQQQHQQQHHHQHQHQHQQQQQQHQESNQQQQQQQQSLHTVANTPLSQILVQNPALAQLLQQNPAILSQNPQLAQLLQQNLQVQIGSVLFQNVRREEPEESRVPPTIASLAAMKVEAADPKVSALLRQSMSPVADTLIGSSKSSMSQPIIDYSRYVRRYTSGQECGSSYCKELGCREHFHCLDCSGRVFVKKEEMIRHFKWHKKRDESLQHGFMRYSPTDDCSERHPGRACPHNRKQTHYHCIHENCDKVYISTSDVQMHANYHRKDSAIIQEGFQRFRATESCATDHCPFVGQRTTHFHCRRAGCRFTFKNKADMDKHKSYHIKDEQLSRDGFKKFMKSEACPFEQCRFSRVCNHIHCIRPHCSYVLHSSGQLFSHKRKHERHETELAYRKYKQINAVGGIRPPGSWPPDDLSTQSLSLSLNGESSNEDRGSPSYYSLDDSFQSGSDLAMDLTAPTTTVTASGSCSTVTIEQQHQQQSQQSQQLTATELAYLVPATADCPCHTGREHHHCGLDRCGAALKDPREVREHLREHETQERITDAFFEEGGCDDGCPYADKEKHYHCNWENCREVILSTDKPFRRLQHYKIHEYSRQLNLSCSSHALSSDVTLTHLTNIDAMFRRKRGRPPKNRVIEIWSGGDPATHTHDSPQAIFTSFKLPKPQTPSLTPNPMAEEREGSVSPSNSLGEPEGFSTYNPDGCPDPACALRSTRHHHCSQLRCHFSTDRPDQLLMHSKDFHDNVDIPPGFAFFDKMVDCRLVGCHSNRVNRHFHCTRPNCGYSFVRYSTMAMHEKQHSSSSHDEQPECSSNQECQTQIQPMMQETKPRIQVKNTAELIEKPEESLTSEMESRSMIDEKESEIHSPDVNKTTVVRAAGTYYPVSGPPSEPALPGVVLSMRTSVHQVVAFFFSPFPNHRQSDNLYSPETSPLAESPVLPSTSSASPHILYGPEQSCSRPFCKLKRKNHYHCNACNQAFSELDRLVAHIAKHSTGAILSQQQHDLASQTPNQLQHDYLAQLSQKHDFMAQNAQMAQNIQNFQSQMQRQMQQTLGQMSQQTQVKEVKIEPARCGSDIGVQSVGVPNVKREPSEVSRDDGNNSVMDSNENGQLSQPSMPPSVQQSPVPTSFELDLSHSFHFPSPAVMAAMNQQIALMNQALPPFLQHGGMYTDENPLASLAANLNLNKRSLSPPDSNSPEAKKQRLHHSMRMLKDEPVPEGYVRFRFNEDCRYPHCGYREHQTHFHCMRQDCGYSFCDKTRFVQHTARHERLDTLMGGDFQQYRANVPCGRAQCAYTSSLGSMQNKASHFHCLKCDFVCTDTNKVVAHRRQHAKLDSIAAAGFQKFTPSQPCGSVQCQHSGKQTHYHCLQCQYAVLGLAQMSAHKYRHMDT</sequence>
<feature type="region of interest" description="Disordered" evidence="2">
    <location>
        <begin position="1524"/>
        <end position="1543"/>
    </location>
</feature>
<organism evidence="4 5">
    <name type="scientific">Frieseomelitta varia</name>
    <dbReference type="NCBI Taxonomy" id="561572"/>
    <lineage>
        <taxon>Eukaryota</taxon>
        <taxon>Metazoa</taxon>
        <taxon>Ecdysozoa</taxon>
        <taxon>Arthropoda</taxon>
        <taxon>Hexapoda</taxon>
        <taxon>Insecta</taxon>
        <taxon>Pterygota</taxon>
        <taxon>Neoptera</taxon>
        <taxon>Endopterygota</taxon>
        <taxon>Hymenoptera</taxon>
        <taxon>Apocrita</taxon>
        <taxon>Aculeata</taxon>
        <taxon>Apoidea</taxon>
        <taxon>Anthophila</taxon>
        <taxon>Apidae</taxon>
        <taxon>Frieseomelitta</taxon>
    </lineage>
</organism>
<feature type="region of interest" description="Disordered" evidence="2">
    <location>
        <begin position="1000"/>
        <end position="1037"/>
    </location>
</feature>
<dbReference type="SMART" id="SM00355">
    <property type="entry name" value="ZnF_C2H2"/>
    <property type="match status" value="12"/>
</dbReference>
<feature type="region of interest" description="Disordered" evidence="2">
    <location>
        <begin position="1183"/>
        <end position="1204"/>
    </location>
</feature>
<feature type="compositionally biased region" description="Acidic residues" evidence="2">
    <location>
        <begin position="103"/>
        <end position="121"/>
    </location>
</feature>
<dbReference type="Proteomes" id="UP000655588">
    <property type="component" value="Unassembled WGS sequence"/>
</dbReference>
<dbReference type="GO" id="GO:0000977">
    <property type="term" value="F:RNA polymerase II transcription regulatory region sequence-specific DNA binding"/>
    <property type="evidence" value="ECO:0007669"/>
    <property type="project" value="TreeGrafter"/>
</dbReference>
<reference evidence="4" key="1">
    <citation type="submission" date="2019-11" db="EMBL/GenBank/DDBJ databases">
        <title>The nuclear and mitochondrial genomes of Frieseomelitta varia - a highly eusocial stingless bee (Meliponini) with a permanently sterile worker caste.</title>
        <authorList>
            <person name="Freitas F.C.P."/>
            <person name="Lourenco A.P."/>
            <person name="Nunes F.M.F."/>
            <person name="Paschoal A.R."/>
            <person name="Abreu F.C.P."/>
            <person name="Barbin F.O."/>
            <person name="Bataglia L."/>
            <person name="Cardoso-Junior C.A.M."/>
            <person name="Cervoni M.S."/>
            <person name="Silva S.R."/>
            <person name="Dalarmi F."/>
            <person name="Del Lama M.A."/>
            <person name="Depintor T.S."/>
            <person name="Ferreira K.M."/>
            <person name="Goria P.S."/>
            <person name="Jaskot M.C."/>
            <person name="Lago D.C."/>
            <person name="Luna-Lucena D."/>
            <person name="Moda L.M."/>
            <person name="Nascimento L."/>
            <person name="Pedrino M."/>
            <person name="Rabico F.O."/>
            <person name="Sanches F.C."/>
            <person name="Santos D.E."/>
            <person name="Santos C.G."/>
            <person name="Vieira J."/>
            <person name="Lopes T.F."/>
            <person name="Barchuk A.R."/>
            <person name="Hartfelder K."/>
            <person name="Simoes Z.L.P."/>
            <person name="Bitondi M.M.G."/>
            <person name="Pinheiro D.G."/>
        </authorList>
    </citation>
    <scope>NUCLEOTIDE SEQUENCE</scope>
    <source>
        <strain evidence="4">USP_RPSP 00005682</strain>
        <tissue evidence="4">Whole individual</tissue>
    </source>
</reference>
<name>A0A833RV13_9HYME</name>
<feature type="region of interest" description="Disordered" evidence="2">
    <location>
        <begin position="84"/>
        <end position="247"/>
    </location>
</feature>
<feature type="compositionally biased region" description="Basic and acidic residues" evidence="2">
    <location>
        <begin position="237"/>
        <end position="247"/>
    </location>
</feature>
<evidence type="ECO:0000313" key="4">
    <source>
        <dbReference type="EMBL" id="KAF3422661.1"/>
    </source>
</evidence>
<evidence type="ECO:0000313" key="5">
    <source>
        <dbReference type="Proteomes" id="UP000655588"/>
    </source>
</evidence>
<dbReference type="GO" id="GO:0005634">
    <property type="term" value="C:nucleus"/>
    <property type="evidence" value="ECO:0007669"/>
    <property type="project" value="TreeGrafter"/>
</dbReference>
<keyword evidence="1" id="KW-0862">Zinc</keyword>
<comment type="caution">
    <text evidence="4">The sequence shown here is derived from an EMBL/GenBank/DDBJ whole genome shotgun (WGS) entry which is preliminary data.</text>
</comment>
<feature type="domain" description="C2H2-type" evidence="3">
    <location>
        <begin position="644"/>
        <end position="673"/>
    </location>
</feature>
<proteinExistence type="predicted"/>
<evidence type="ECO:0000256" key="2">
    <source>
        <dbReference type="SAM" id="MobiDB-lite"/>
    </source>
</evidence>
<dbReference type="GO" id="GO:0000981">
    <property type="term" value="F:DNA-binding transcription factor activity, RNA polymerase II-specific"/>
    <property type="evidence" value="ECO:0007669"/>
    <property type="project" value="TreeGrafter"/>
</dbReference>
<feature type="compositionally biased region" description="Low complexity" evidence="2">
    <location>
        <begin position="1448"/>
        <end position="1465"/>
    </location>
</feature>
<keyword evidence="5" id="KW-1185">Reference proteome</keyword>
<feature type="compositionally biased region" description="Polar residues" evidence="2">
    <location>
        <begin position="1437"/>
        <end position="1447"/>
    </location>
</feature>
<feature type="region of interest" description="Disordered" evidence="2">
    <location>
        <begin position="1414"/>
        <end position="1465"/>
    </location>
</feature>
<dbReference type="GO" id="GO:0008270">
    <property type="term" value="F:zinc ion binding"/>
    <property type="evidence" value="ECO:0007669"/>
    <property type="project" value="UniProtKB-KW"/>
</dbReference>
<feature type="compositionally biased region" description="Pro residues" evidence="2">
    <location>
        <begin position="306"/>
        <end position="326"/>
    </location>
</feature>
<dbReference type="GO" id="GO:0045664">
    <property type="term" value="P:regulation of neuron differentiation"/>
    <property type="evidence" value="ECO:0007669"/>
    <property type="project" value="TreeGrafter"/>
</dbReference>
<dbReference type="InterPro" id="IPR013087">
    <property type="entry name" value="Znf_C2H2_type"/>
</dbReference>
<accession>A0A833RV13</accession>
<dbReference type="PROSITE" id="PS50157">
    <property type="entry name" value="ZINC_FINGER_C2H2_2"/>
    <property type="match status" value="5"/>
</dbReference>
<evidence type="ECO:0000256" key="1">
    <source>
        <dbReference type="PROSITE-ProRule" id="PRU00042"/>
    </source>
</evidence>
<feature type="compositionally biased region" description="Polar residues" evidence="2">
    <location>
        <begin position="330"/>
        <end position="342"/>
    </location>
</feature>
<feature type="compositionally biased region" description="Basic and acidic residues" evidence="2">
    <location>
        <begin position="213"/>
        <end position="229"/>
    </location>
</feature>
<dbReference type="EMBL" id="WNWW01000665">
    <property type="protein sequence ID" value="KAF3422661.1"/>
    <property type="molecule type" value="Genomic_DNA"/>
</dbReference>
<keyword evidence="1" id="KW-0863">Zinc-finger</keyword>
<feature type="compositionally biased region" description="Low complexity" evidence="2">
    <location>
        <begin position="362"/>
        <end position="381"/>
    </location>
</feature>
<dbReference type="PROSITE" id="PS00028">
    <property type="entry name" value="ZINC_FINGER_C2H2_1"/>
    <property type="match status" value="9"/>
</dbReference>